<dbReference type="Proteomes" id="UP000187203">
    <property type="component" value="Unassembled WGS sequence"/>
</dbReference>
<evidence type="ECO:0000313" key="1">
    <source>
        <dbReference type="EMBL" id="OMO51980.1"/>
    </source>
</evidence>
<dbReference type="AlphaFoldDB" id="A0A1R3G1R7"/>
<reference evidence="2" key="1">
    <citation type="submission" date="2013-09" db="EMBL/GenBank/DDBJ databases">
        <title>Corchorus olitorius genome sequencing.</title>
        <authorList>
            <person name="Alam M."/>
            <person name="Haque M.S."/>
            <person name="Islam M.S."/>
            <person name="Emdad E.M."/>
            <person name="Islam M.M."/>
            <person name="Ahmed B."/>
            <person name="Halim A."/>
            <person name="Hossen Q.M.M."/>
            <person name="Hossain M.Z."/>
            <person name="Ahmed R."/>
            <person name="Khan M.M."/>
            <person name="Islam R."/>
            <person name="Rashid M.M."/>
            <person name="Khan S.A."/>
            <person name="Rahman M.S."/>
            <person name="Alam M."/>
            <person name="Yahiya A.S."/>
            <person name="Khan M.S."/>
            <person name="Azam M.S."/>
            <person name="Haque T."/>
            <person name="Lashkar M.Z.H."/>
            <person name="Akhand A.I."/>
            <person name="Morshed G."/>
            <person name="Roy S."/>
            <person name="Uddin K.S."/>
            <person name="Rabeya T."/>
            <person name="Hossain A.S."/>
            <person name="Chowdhury A."/>
            <person name="Snigdha A.R."/>
            <person name="Mortoza M.S."/>
            <person name="Matin S.A."/>
            <person name="Hoque S.M.E."/>
            <person name="Islam M.K."/>
            <person name="Roy D.K."/>
            <person name="Haider R."/>
            <person name="Moosa M.M."/>
            <person name="Elias S.M."/>
            <person name="Hasan A.M."/>
            <person name="Jahan S."/>
            <person name="Shafiuddin M."/>
            <person name="Mahmood N."/>
            <person name="Shommy N.S."/>
        </authorList>
    </citation>
    <scope>NUCLEOTIDE SEQUENCE [LARGE SCALE GENOMIC DNA]</scope>
    <source>
        <strain evidence="2">cv. O-4</strain>
    </source>
</reference>
<dbReference type="EMBL" id="AWUE01023976">
    <property type="protein sequence ID" value="OMO51980.1"/>
    <property type="molecule type" value="Genomic_DNA"/>
</dbReference>
<name>A0A1R3G1R7_9ROSI</name>
<accession>A0A1R3G1R7</accession>
<organism evidence="1 2">
    <name type="scientific">Corchorus olitorius</name>
    <dbReference type="NCBI Taxonomy" id="93759"/>
    <lineage>
        <taxon>Eukaryota</taxon>
        <taxon>Viridiplantae</taxon>
        <taxon>Streptophyta</taxon>
        <taxon>Embryophyta</taxon>
        <taxon>Tracheophyta</taxon>
        <taxon>Spermatophyta</taxon>
        <taxon>Magnoliopsida</taxon>
        <taxon>eudicotyledons</taxon>
        <taxon>Gunneridae</taxon>
        <taxon>Pentapetalae</taxon>
        <taxon>rosids</taxon>
        <taxon>malvids</taxon>
        <taxon>Malvales</taxon>
        <taxon>Malvaceae</taxon>
        <taxon>Grewioideae</taxon>
        <taxon>Apeibeae</taxon>
        <taxon>Corchorus</taxon>
    </lineage>
</organism>
<gene>
    <name evidence="1" type="ORF">COLO4_37444</name>
</gene>
<proteinExistence type="predicted"/>
<sequence>MSQGLLALRVEFLFPPPRNFESNLACWFGWYCGQEVMLVGVAGGTRVAAGKVSCCFSICLSREILHVGVLSWLMGFTWESISGCHIMVSNALGLLDYFILPLTSCYMNPKWVHLVLRCYGVIYCK</sequence>
<protein>
    <submittedName>
        <fullName evidence="1">Cytochrome p450</fullName>
    </submittedName>
</protein>
<evidence type="ECO:0000313" key="2">
    <source>
        <dbReference type="Proteomes" id="UP000187203"/>
    </source>
</evidence>
<keyword evidence="2" id="KW-1185">Reference proteome</keyword>
<comment type="caution">
    <text evidence="1">The sequence shown here is derived from an EMBL/GenBank/DDBJ whole genome shotgun (WGS) entry which is preliminary data.</text>
</comment>